<comment type="caution">
    <text evidence="2">The sequence shown here is derived from an EMBL/GenBank/DDBJ whole genome shotgun (WGS) entry which is preliminary data.</text>
</comment>
<feature type="signal peptide" evidence="1">
    <location>
        <begin position="1"/>
        <end position="22"/>
    </location>
</feature>
<dbReference type="Proteomes" id="UP001165083">
    <property type="component" value="Unassembled WGS sequence"/>
</dbReference>
<keyword evidence="3" id="KW-1185">Reference proteome</keyword>
<proteinExistence type="predicted"/>
<dbReference type="EMBL" id="BSXW01001808">
    <property type="protein sequence ID" value="GMF39291.1"/>
    <property type="molecule type" value="Genomic_DNA"/>
</dbReference>
<gene>
    <name evidence="2" type="ORF">Plil01_001627500</name>
</gene>
<evidence type="ECO:0000313" key="3">
    <source>
        <dbReference type="Proteomes" id="UP001165083"/>
    </source>
</evidence>
<accession>A0A9W7CS20</accession>
<evidence type="ECO:0000256" key="1">
    <source>
        <dbReference type="SAM" id="SignalP"/>
    </source>
</evidence>
<keyword evidence="1" id="KW-0732">Signal</keyword>
<protein>
    <submittedName>
        <fullName evidence="2">Unnamed protein product</fullName>
    </submittedName>
</protein>
<organism evidence="2 3">
    <name type="scientific">Phytophthora lilii</name>
    <dbReference type="NCBI Taxonomy" id="2077276"/>
    <lineage>
        <taxon>Eukaryota</taxon>
        <taxon>Sar</taxon>
        <taxon>Stramenopiles</taxon>
        <taxon>Oomycota</taxon>
        <taxon>Peronosporomycetes</taxon>
        <taxon>Peronosporales</taxon>
        <taxon>Peronosporaceae</taxon>
        <taxon>Phytophthora</taxon>
    </lineage>
</organism>
<sequence>MCVKRVDCVAVWVCVWALSSNGRAPASHAGCGVETQLGTELPVTAEVPNGDKLPGYGLKDSLVIDWLISTGPDVSESTHQVT</sequence>
<dbReference type="AlphaFoldDB" id="A0A9W7CS20"/>
<evidence type="ECO:0000313" key="2">
    <source>
        <dbReference type="EMBL" id="GMF39291.1"/>
    </source>
</evidence>
<reference evidence="2" key="1">
    <citation type="submission" date="2023-04" db="EMBL/GenBank/DDBJ databases">
        <title>Phytophthora lilii NBRC 32176.</title>
        <authorList>
            <person name="Ichikawa N."/>
            <person name="Sato H."/>
            <person name="Tonouchi N."/>
        </authorList>
    </citation>
    <scope>NUCLEOTIDE SEQUENCE</scope>
    <source>
        <strain evidence="2">NBRC 32176</strain>
    </source>
</reference>
<feature type="chain" id="PRO_5040930119" evidence="1">
    <location>
        <begin position="23"/>
        <end position="82"/>
    </location>
</feature>
<name>A0A9W7CS20_9STRA</name>